<dbReference type="PROSITE" id="PS01124">
    <property type="entry name" value="HTH_ARAC_FAMILY_2"/>
    <property type="match status" value="1"/>
</dbReference>
<dbReference type="Pfam" id="PF02311">
    <property type="entry name" value="AraC_binding"/>
    <property type="match status" value="1"/>
</dbReference>
<dbReference type="PROSITE" id="PS00041">
    <property type="entry name" value="HTH_ARAC_FAMILY_1"/>
    <property type="match status" value="1"/>
</dbReference>
<evidence type="ECO:0000256" key="1">
    <source>
        <dbReference type="ARBA" id="ARBA00023015"/>
    </source>
</evidence>
<reference evidence="5 6" key="1">
    <citation type="submission" date="2016-10" db="EMBL/GenBank/DDBJ databases">
        <authorList>
            <person name="de Groot N.N."/>
        </authorList>
    </citation>
    <scope>NUCLEOTIDE SEQUENCE [LARGE SCALE GENOMIC DNA]</scope>
    <source>
        <strain evidence="5 6">CGMCC 1.7727</strain>
    </source>
</reference>
<dbReference type="PRINTS" id="PR00032">
    <property type="entry name" value="HTHARAC"/>
</dbReference>
<dbReference type="Pfam" id="PF12833">
    <property type="entry name" value="HTH_18"/>
    <property type="match status" value="1"/>
</dbReference>
<dbReference type="SMART" id="SM00342">
    <property type="entry name" value="HTH_ARAC"/>
    <property type="match status" value="1"/>
</dbReference>
<dbReference type="AlphaFoldDB" id="A0A1H9PPG9"/>
<dbReference type="InterPro" id="IPR018060">
    <property type="entry name" value="HTH_AraC"/>
</dbReference>
<evidence type="ECO:0000313" key="5">
    <source>
        <dbReference type="EMBL" id="SER49960.1"/>
    </source>
</evidence>
<keyword evidence="3" id="KW-0804">Transcription</keyword>
<dbReference type="PANTHER" id="PTHR43280">
    <property type="entry name" value="ARAC-FAMILY TRANSCRIPTIONAL REGULATOR"/>
    <property type="match status" value="1"/>
</dbReference>
<dbReference type="InterPro" id="IPR014710">
    <property type="entry name" value="RmlC-like_jellyroll"/>
</dbReference>
<feature type="domain" description="HTH araC/xylS-type" evidence="4">
    <location>
        <begin position="177"/>
        <end position="276"/>
    </location>
</feature>
<evidence type="ECO:0000259" key="4">
    <source>
        <dbReference type="PROSITE" id="PS01124"/>
    </source>
</evidence>
<sequence>MEQMFSVKYRVSDDPEHEELHSHDAYEIYMFHRGNCRYLINREIYDLLPGDILLMDGLALHKPNIPEDSEYIRSHLHFSPETVEEILRTMKATKLLNVFQVCHHYLIRTKSNASLLDVENIFKMMDQVMRATDISEIEKEWEMKLLTGQLLVKVNHLLHDTLAFDKKDKSGKAIHAEEIATYIQKHSQHRLSISEIAVALNLNKSYISHVFKEMTGFTVMEYVMACRMKQAKYLLEAEEKMAIQQIAFKCGFENASHFSRYFKEKEGVSPKEFRKKRLELFKKD</sequence>
<keyword evidence="1" id="KW-0805">Transcription regulation</keyword>
<dbReference type="SUPFAM" id="SSF51215">
    <property type="entry name" value="Regulatory protein AraC"/>
    <property type="match status" value="1"/>
</dbReference>
<dbReference type="InterPro" id="IPR003313">
    <property type="entry name" value="AraC-bd"/>
</dbReference>
<dbReference type="SUPFAM" id="SSF46689">
    <property type="entry name" value="Homeodomain-like"/>
    <property type="match status" value="2"/>
</dbReference>
<dbReference type="InterPro" id="IPR020449">
    <property type="entry name" value="Tscrpt_reg_AraC-type_HTH"/>
</dbReference>
<evidence type="ECO:0000256" key="3">
    <source>
        <dbReference type="ARBA" id="ARBA00023163"/>
    </source>
</evidence>
<evidence type="ECO:0000256" key="2">
    <source>
        <dbReference type="ARBA" id="ARBA00023125"/>
    </source>
</evidence>
<dbReference type="Gene3D" id="2.60.120.10">
    <property type="entry name" value="Jelly Rolls"/>
    <property type="match status" value="1"/>
</dbReference>
<accession>A0A1H9PPG9</accession>
<dbReference type="InterPro" id="IPR009057">
    <property type="entry name" value="Homeodomain-like_sf"/>
</dbReference>
<dbReference type="OrthoDB" id="2713997at2"/>
<keyword evidence="2 5" id="KW-0238">DNA-binding</keyword>
<name>A0A1H9PPG9_9BACI</name>
<dbReference type="PANTHER" id="PTHR43280:SF28">
    <property type="entry name" value="HTH-TYPE TRANSCRIPTIONAL ACTIVATOR RHAS"/>
    <property type="match status" value="1"/>
</dbReference>
<organism evidence="5 6">
    <name type="scientific">Gracilibacillus ureilyticus</name>
    <dbReference type="NCBI Taxonomy" id="531814"/>
    <lineage>
        <taxon>Bacteria</taxon>
        <taxon>Bacillati</taxon>
        <taxon>Bacillota</taxon>
        <taxon>Bacilli</taxon>
        <taxon>Bacillales</taxon>
        <taxon>Bacillaceae</taxon>
        <taxon>Gracilibacillus</taxon>
    </lineage>
</organism>
<gene>
    <name evidence="5" type="ORF">SAMN04487944_10589</name>
</gene>
<dbReference type="Proteomes" id="UP000199687">
    <property type="component" value="Unassembled WGS sequence"/>
</dbReference>
<keyword evidence="6" id="KW-1185">Reference proteome</keyword>
<dbReference type="EMBL" id="FOGL01000005">
    <property type="protein sequence ID" value="SER49960.1"/>
    <property type="molecule type" value="Genomic_DNA"/>
</dbReference>
<protein>
    <submittedName>
        <fullName evidence="5">AraC-type DNA-binding protein</fullName>
    </submittedName>
</protein>
<dbReference type="GO" id="GO:0003700">
    <property type="term" value="F:DNA-binding transcription factor activity"/>
    <property type="evidence" value="ECO:0007669"/>
    <property type="project" value="InterPro"/>
</dbReference>
<dbReference type="Gene3D" id="1.10.10.60">
    <property type="entry name" value="Homeodomain-like"/>
    <property type="match status" value="2"/>
</dbReference>
<proteinExistence type="predicted"/>
<dbReference type="GO" id="GO:0043565">
    <property type="term" value="F:sequence-specific DNA binding"/>
    <property type="evidence" value="ECO:0007669"/>
    <property type="project" value="InterPro"/>
</dbReference>
<dbReference type="InterPro" id="IPR037923">
    <property type="entry name" value="HTH-like"/>
</dbReference>
<evidence type="ECO:0000313" key="6">
    <source>
        <dbReference type="Proteomes" id="UP000199687"/>
    </source>
</evidence>
<dbReference type="InterPro" id="IPR018062">
    <property type="entry name" value="HTH_AraC-typ_CS"/>
</dbReference>
<dbReference type="RefSeq" id="WP_089740159.1">
    <property type="nucleotide sequence ID" value="NZ_FOGL01000005.1"/>
</dbReference>
<dbReference type="STRING" id="531814.SAMN04487944_10589"/>